<reference evidence="9 10" key="1">
    <citation type="submission" date="2020-04" db="EMBL/GenBank/DDBJ databases">
        <title>Genome sequencing of Rosenbergiella species.</title>
        <authorList>
            <person name="Alvarez-Perez S."/>
            <person name="Lievens B."/>
        </authorList>
    </citation>
    <scope>NUCLEOTIDE SEQUENCE [LARGE SCALE GENOMIC DNA]</scope>
    <source>
        <strain evidence="9 10">CdVSA20.1</strain>
    </source>
</reference>
<dbReference type="PROSITE" id="PS51462">
    <property type="entry name" value="NUDIX"/>
    <property type="match status" value="1"/>
</dbReference>
<comment type="similarity">
    <text evidence="3">Belongs to the Nudix hydrolase family. PCD1 subfamily.</text>
</comment>
<dbReference type="InterPro" id="IPR045121">
    <property type="entry name" value="CoAse"/>
</dbReference>
<dbReference type="CDD" id="cd03426">
    <property type="entry name" value="NUDIX_CoAse_Nudt7"/>
    <property type="match status" value="1"/>
</dbReference>
<dbReference type="Proteomes" id="UP000786875">
    <property type="component" value="Unassembled WGS sequence"/>
</dbReference>
<dbReference type="SUPFAM" id="SSF55811">
    <property type="entry name" value="Nudix"/>
    <property type="match status" value="1"/>
</dbReference>
<evidence type="ECO:0000256" key="6">
    <source>
        <dbReference type="ARBA" id="ARBA00022842"/>
    </source>
</evidence>
<keyword evidence="7" id="KW-0464">Manganese</keyword>
<evidence type="ECO:0000256" key="5">
    <source>
        <dbReference type="ARBA" id="ARBA00022801"/>
    </source>
</evidence>
<dbReference type="PANTHER" id="PTHR12992">
    <property type="entry name" value="NUDIX HYDROLASE"/>
    <property type="match status" value="1"/>
</dbReference>
<dbReference type="Gene3D" id="3.90.79.10">
    <property type="entry name" value="Nucleoside Triphosphate Pyrophosphohydrolase"/>
    <property type="match status" value="1"/>
</dbReference>
<evidence type="ECO:0000313" key="9">
    <source>
        <dbReference type="EMBL" id="MBT0726293.1"/>
    </source>
</evidence>
<proteinExistence type="inferred from homology"/>
<dbReference type="RefSeq" id="WP_214212127.1">
    <property type="nucleotide sequence ID" value="NZ_JABBFO010000002.1"/>
</dbReference>
<evidence type="ECO:0000256" key="3">
    <source>
        <dbReference type="ARBA" id="ARBA00006506"/>
    </source>
</evidence>
<dbReference type="InterPro" id="IPR000086">
    <property type="entry name" value="NUDIX_hydrolase_dom"/>
</dbReference>
<comment type="caution">
    <text evidence="9">The sequence shown here is derived from an EMBL/GenBank/DDBJ whole genome shotgun (WGS) entry which is preliminary data.</text>
</comment>
<evidence type="ECO:0000256" key="1">
    <source>
        <dbReference type="ARBA" id="ARBA00001936"/>
    </source>
</evidence>
<keyword evidence="5" id="KW-0378">Hydrolase</keyword>
<dbReference type="NCBIfam" id="NF007980">
    <property type="entry name" value="PRK10707.1"/>
    <property type="match status" value="1"/>
</dbReference>
<sequence length="191" mass="21483">MNSLLAQFITRYRLNVMENPDHNALPHSAAVLLLIIQHPQTPTMLFTQRSYHLRHHAGQVAFPGGKRDPSNASLLNTALRETYEEIGIPADKITLIGPLPTINSRAGQRVKPFIGYVAPNITLTANTDEVAKIFQLPLAMLLKPHSYVALPITRHHTTQICHFLRHSEPMVWGMTATILYRLSQHVAMFPE</sequence>
<comment type="cofactor">
    <cofactor evidence="2">
        <name>Mg(2+)</name>
        <dbReference type="ChEBI" id="CHEBI:18420"/>
    </cofactor>
</comment>
<evidence type="ECO:0000256" key="7">
    <source>
        <dbReference type="ARBA" id="ARBA00023211"/>
    </source>
</evidence>
<dbReference type="EMBL" id="JABBFO010000002">
    <property type="protein sequence ID" value="MBT0726293.1"/>
    <property type="molecule type" value="Genomic_DNA"/>
</dbReference>
<evidence type="ECO:0000256" key="4">
    <source>
        <dbReference type="ARBA" id="ARBA00022723"/>
    </source>
</evidence>
<protein>
    <submittedName>
        <fullName evidence="9">CoA pyrophosphatase</fullName>
    </submittedName>
</protein>
<dbReference type="PROSITE" id="PS01293">
    <property type="entry name" value="NUDIX_COA"/>
    <property type="match status" value="1"/>
</dbReference>
<comment type="cofactor">
    <cofactor evidence="1">
        <name>Mn(2+)</name>
        <dbReference type="ChEBI" id="CHEBI:29035"/>
    </cofactor>
</comment>
<dbReference type="Pfam" id="PF00293">
    <property type="entry name" value="NUDIX"/>
    <property type="match status" value="1"/>
</dbReference>
<evidence type="ECO:0000313" key="10">
    <source>
        <dbReference type="Proteomes" id="UP000786875"/>
    </source>
</evidence>
<evidence type="ECO:0000256" key="2">
    <source>
        <dbReference type="ARBA" id="ARBA00001946"/>
    </source>
</evidence>
<dbReference type="InterPro" id="IPR015797">
    <property type="entry name" value="NUDIX_hydrolase-like_dom_sf"/>
</dbReference>
<name>A0ABS5T1T5_9GAMM</name>
<accession>A0ABS5T1T5</accession>
<evidence type="ECO:0000259" key="8">
    <source>
        <dbReference type="PROSITE" id="PS51462"/>
    </source>
</evidence>
<gene>
    <name evidence="9" type="ORF">HGT73_02660</name>
</gene>
<organism evidence="9 10">
    <name type="scientific">Rosenbergiella australiborealis</name>
    <dbReference type="NCBI Taxonomy" id="1544696"/>
    <lineage>
        <taxon>Bacteria</taxon>
        <taxon>Pseudomonadati</taxon>
        <taxon>Pseudomonadota</taxon>
        <taxon>Gammaproteobacteria</taxon>
        <taxon>Enterobacterales</taxon>
        <taxon>Erwiniaceae</taxon>
        <taxon>Rosenbergiella</taxon>
    </lineage>
</organism>
<keyword evidence="10" id="KW-1185">Reference proteome</keyword>
<keyword evidence="6" id="KW-0460">Magnesium</keyword>
<dbReference type="PANTHER" id="PTHR12992:SF11">
    <property type="entry name" value="MITOCHONDRIAL COENZYME A DIPHOSPHATASE NUDT8"/>
    <property type="match status" value="1"/>
</dbReference>
<feature type="domain" description="Nudix hydrolase" evidence="8">
    <location>
        <begin position="25"/>
        <end position="163"/>
    </location>
</feature>
<dbReference type="InterPro" id="IPR000059">
    <property type="entry name" value="NUDIX_hydrolase_NudL_CS"/>
</dbReference>
<keyword evidence="4" id="KW-0479">Metal-binding</keyword>